<evidence type="ECO:0000259" key="12">
    <source>
        <dbReference type="Pfam" id="PF01225"/>
    </source>
</evidence>
<dbReference type="PANTHER" id="PTHR43024:SF1">
    <property type="entry name" value="UDP-N-ACETYLMURAMOYL-TRIPEPTIDE--D-ALANYL-D-ALANINE LIGASE"/>
    <property type="match status" value="1"/>
</dbReference>
<feature type="domain" description="Mur ligase central" evidence="14">
    <location>
        <begin position="113"/>
        <end position="293"/>
    </location>
</feature>
<dbReference type="GO" id="GO:0008360">
    <property type="term" value="P:regulation of cell shape"/>
    <property type="evidence" value="ECO:0007669"/>
    <property type="project" value="UniProtKB-KW"/>
</dbReference>
<dbReference type="EMBL" id="FOJW01000009">
    <property type="protein sequence ID" value="SFB18951.1"/>
    <property type="molecule type" value="Genomic_DNA"/>
</dbReference>
<keyword evidence="9 10" id="KW-0961">Cell wall biogenesis/degradation</keyword>
<comment type="function">
    <text evidence="10 11">Involved in cell wall formation. Catalyzes the final step in the synthesis of UDP-N-acetylmuramoyl-pentapeptide, the precursor of murein.</text>
</comment>
<dbReference type="Gene3D" id="3.90.190.20">
    <property type="entry name" value="Mur ligase, C-terminal domain"/>
    <property type="match status" value="1"/>
</dbReference>
<dbReference type="OrthoDB" id="9801978at2"/>
<evidence type="ECO:0000313" key="16">
    <source>
        <dbReference type="Proteomes" id="UP000198642"/>
    </source>
</evidence>
<comment type="catalytic activity">
    <reaction evidence="10 11">
        <text>D-alanyl-D-alanine + UDP-N-acetyl-alpha-D-muramoyl-L-alanyl-gamma-D-glutamyl-meso-2,6-diaminopimelate + ATP = UDP-N-acetyl-alpha-D-muramoyl-L-alanyl-gamma-D-glutamyl-meso-2,6-diaminopimeloyl-D-alanyl-D-alanine + ADP + phosphate + H(+)</text>
        <dbReference type="Rhea" id="RHEA:28374"/>
        <dbReference type="ChEBI" id="CHEBI:15378"/>
        <dbReference type="ChEBI" id="CHEBI:30616"/>
        <dbReference type="ChEBI" id="CHEBI:43474"/>
        <dbReference type="ChEBI" id="CHEBI:57822"/>
        <dbReference type="ChEBI" id="CHEBI:61386"/>
        <dbReference type="ChEBI" id="CHEBI:83905"/>
        <dbReference type="ChEBI" id="CHEBI:456216"/>
        <dbReference type="EC" id="6.3.2.10"/>
    </reaction>
</comment>
<dbReference type="AlphaFoldDB" id="A0A1I0Z096"/>
<dbReference type="HAMAP" id="MF_02019">
    <property type="entry name" value="MurF"/>
    <property type="match status" value="1"/>
</dbReference>
<protein>
    <recommendedName>
        <fullName evidence="10 11">UDP-N-acetylmuramoyl-tripeptide--D-alanyl-D-alanine ligase</fullName>
        <ecNumber evidence="10 11">6.3.2.10</ecNumber>
    </recommendedName>
    <alternativeName>
        <fullName evidence="10">D-alanyl-D-alanine-adding enzyme</fullName>
    </alternativeName>
</protein>
<evidence type="ECO:0000256" key="8">
    <source>
        <dbReference type="ARBA" id="ARBA00023306"/>
    </source>
</evidence>
<dbReference type="UniPathway" id="UPA00219"/>
<keyword evidence="1 10" id="KW-0963">Cytoplasm</keyword>
<dbReference type="GO" id="GO:0047480">
    <property type="term" value="F:UDP-N-acetylmuramoyl-tripeptide-D-alanyl-D-alanine ligase activity"/>
    <property type="evidence" value="ECO:0007669"/>
    <property type="project" value="UniProtKB-UniRule"/>
</dbReference>
<proteinExistence type="inferred from homology"/>
<dbReference type="Proteomes" id="UP000198642">
    <property type="component" value="Unassembled WGS sequence"/>
</dbReference>
<dbReference type="GO" id="GO:0005737">
    <property type="term" value="C:cytoplasm"/>
    <property type="evidence" value="ECO:0007669"/>
    <property type="project" value="UniProtKB-SubCell"/>
</dbReference>
<reference evidence="15 16" key="1">
    <citation type="submission" date="2016-10" db="EMBL/GenBank/DDBJ databases">
        <authorList>
            <person name="de Groot N.N."/>
        </authorList>
    </citation>
    <scope>NUCLEOTIDE SEQUENCE [LARGE SCALE GENOMIC DNA]</scope>
    <source>
        <strain evidence="15 16">CGMCC 1.3702</strain>
    </source>
</reference>
<feature type="domain" description="Mur ligase N-terminal catalytic" evidence="12">
    <location>
        <begin position="26"/>
        <end position="102"/>
    </location>
</feature>
<dbReference type="GO" id="GO:0009252">
    <property type="term" value="P:peptidoglycan biosynthetic process"/>
    <property type="evidence" value="ECO:0007669"/>
    <property type="project" value="UniProtKB-UniRule"/>
</dbReference>
<accession>A0A1I0Z096</accession>
<dbReference type="GO" id="GO:0008766">
    <property type="term" value="F:UDP-N-acetylmuramoylalanyl-D-glutamyl-2,6-diaminopimelate-D-alanyl-D-alanine ligase activity"/>
    <property type="evidence" value="ECO:0007669"/>
    <property type="project" value="RHEA"/>
</dbReference>
<dbReference type="EC" id="6.3.2.10" evidence="10 11"/>
<dbReference type="PANTHER" id="PTHR43024">
    <property type="entry name" value="UDP-N-ACETYLMURAMOYL-TRIPEPTIDE--D-ALANYL-D-ALANINE LIGASE"/>
    <property type="match status" value="1"/>
</dbReference>
<keyword evidence="8 10" id="KW-0131">Cell cycle</keyword>
<dbReference type="GO" id="GO:0071555">
    <property type="term" value="P:cell wall organization"/>
    <property type="evidence" value="ECO:0007669"/>
    <property type="project" value="UniProtKB-KW"/>
</dbReference>
<comment type="similarity">
    <text evidence="10">Belongs to the MurCDEF family. MurF subfamily.</text>
</comment>
<dbReference type="InterPro" id="IPR013221">
    <property type="entry name" value="Mur_ligase_cen"/>
</dbReference>
<evidence type="ECO:0000256" key="7">
    <source>
        <dbReference type="ARBA" id="ARBA00022984"/>
    </source>
</evidence>
<comment type="pathway">
    <text evidence="10 11">Cell wall biogenesis; peptidoglycan biosynthesis.</text>
</comment>
<evidence type="ECO:0000256" key="2">
    <source>
        <dbReference type="ARBA" id="ARBA00022598"/>
    </source>
</evidence>
<dbReference type="Pfam" id="PF08245">
    <property type="entry name" value="Mur_ligase_M"/>
    <property type="match status" value="1"/>
</dbReference>
<dbReference type="SUPFAM" id="SSF53623">
    <property type="entry name" value="MurD-like peptide ligases, catalytic domain"/>
    <property type="match status" value="1"/>
</dbReference>
<dbReference type="SUPFAM" id="SSF53244">
    <property type="entry name" value="MurD-like peptide ligases, peptide-binding domain"/>
    <property type="match status" value="1"/>
</dbReference>
<feature type="domain" description="Mur ligase C-terminal" evidence="13">
    <location>
        <begin position="316"/>
        <end position="441"/>
    </location>
</feature>
<feature type="binding site" evidence="10">
    <location>
        <begin position="115"/>
        <end position="121"/>
    </location>
    <ligand>
        <name>ATP</name>
        <dbReference type="ChEBI" id="CHEBI:30616"/>
    </ligand>
</feature>
<keyword evidence="16" id="KW-1185">Reference proteome</keyword>
<keyword evidence="3 10" id="KW-0132">Cell division</keyword>
<keyword evidence="2 10" id="KW-0436">Ligase</keyword>
<evidence type="ECO:0000256" key="10">
    <source>
        <dbReference type="HAMAP-Rule" id="MF_02019"/>
    </source>
</evidence>
<dbReference type="InterPro" id="IPR004101">
    <property type="entry name" value="Mur_ligase_C"/>
</dbReference>
<evidence type="ECO:0000256" key="9">
    <source>
        <dbReference type="ARBA" id="ARBA00023316"/>
    </source>
</evidence>
<evidence type="ECO:0000259" key="14">
    <source>
        <dbReference type="Pfam" id="PF08245"/>
    </source>
</evidence>
<dbReference type="InterPro" id="IPR005863">
    <property type="entry name" value="UDP-N-AcMur_synth"/>
</dbReference>
<dbReference type="InterPro" id="IPR051046">
    <property type="entry name" value="MurCDEF_CellWall_CoF430Synth"/>
</dbReference>
<dbReference type="Pfam" id="PF01225">
    <property type="entry name" value="Mur_ligase"/>
    <property type="match status" value="1"/>
</dbReference>
<evidence type="ECO:0000259" key="13">
    <source>
        <dbReference type="Pfam" id="PF02875"/>
    </source>
</evidence>
<evidence type="ECO:0000313" key="15">
    <source>
        <dbReference type="EMBL" id="SFB18951.1"/>
    </source>
</evidence>
<dbReference type="GO" id="GO:0051301">
    <property type="term" value="P:cell division"/>
    <property type="evidence" value="ECO:0007669"/>
    <property type="project" value="UniProtKB-KW"/>
</dbReference>
<dbReference type="InterPro" id="IPR036565">
    <property type="entry name" value="Mur-like_cat_sf"/>
</dbReference>
<keyword evidence="7 10" id="KW-0573">Peptidoglycan synthesis</keyword>
<keyword evidence="5 10" id="KW-0067">ATP-binding</keyword>
<dbReference type="NCBIfam" id="TIGR01143">
    <property type="entry name" value="murF"/>
    <property type="match status" value="1"/>
</dbReference>
<evidence type="ECO:0000256" key="4">
    <source>
        <dbReference type="ARBA" id="ARBA00022741"/>
    </source>
</evidence>
<keyword evidence="4 10" id="KW-0547">Nucleotide-binding</keyword>
<dbReference type="Gene3D" id="3.40.1190.10">
    <property type="entry name" value="Mur-like, catalytic domain"/>
    <property type="match status" value="1"/>
</dbReference>
<dbReference type="InterPro" id="IPR035911">
    <property type="entry name" value="MurE/MurF_N"/>
</dbReference>
<dbReference type="InterPro" id="IPR036615">
    <property type="entry name" value="Mur_ligase_C_dom_sf"/>
</dbReference>
<gene>
    <name evidence="10" type="primary">murF</name>
    <name evidence="15" type="ORF">SAMN04488072_10960</name>
</gene>
<evidence type="ECO:0000256" key="6">
    <source>
        <dbReference type="ARBA" id="ARBA00022960"/>
    </source>
</evidence>
<evidence type="ECO:0000256" key="3">
    <source>
        <dbReference type="ARBA" id="ARBA00022618"/>
    </source>
</evidence>
<dbReference type="InterPro" id="IPR000713">
    <property type="entry name" value="Mur_ligase_N"/>
</dbReference>
<comment type="subcellular location">
    <subcellularLocation>
        <location evidence="10 11">Cytoplasm</location>
    </subcellularLocation>
</comment>
<evidence type="ECO:0000256" key="5">
    <source>
        <dbReference type="ARBA" id="ARBA00022840"/>
    </source>
</evidence>
<dbReference type="SUPFAM" id="SSF63418">
    <property type="entry name" value="MurE/MurF N-terminal domain"/>
    <property type="match status" value="1"/>
</dbReference>
<dbReference type="Gene3D" id="3.40.1390.10">
    <property type="entry name" value="MurE/MurF, N-terminal domain"/>
    <property type="match status" value="1"/>
</dbReference>
<dbReference type="STRING" id="237679.SAMN04488072_10960"/>
<name>A0A1I0Z096_9BACI</name>
<organism evidence="15 16">
    <name type="scientific">Lentibacillus halodurans</name>
    <dbReference type="NCBI Taxonomy" id="237679"/>
    <lineage>
        <taxon>Bacteria</taxon>
        <taxon>Bacillati</taxon>
        <taxon>Bacillota</taxon>
        <taxon>Bacilli</taxon>
        <taxon>Bacillales</taxon>
        <taxon>Bacillaceae</taxon>
        <taxon>Lentibacillus</taxon>
    </lineage>
</organism>
<evidence type="ECO:0000256" key="11">
    <source>
        <dbReference type="RuleBase" id="RU004136"/>
    </source>
</evidence>
<dbReference type="RefSeq" id="WP_090238296.1">
    <property type="nucleotide sequence ID" value="NZ_FOJW01000009.1"/>
</dbReference>
<keyword evidence="6 10" id="KW-0133">Cell shape</keyword>
<dbReference type="Pfam" id="PF02875">
    <property type="entry name" value="Mur_ligase_C"/>
    <property type="match status" value="1"/>
</dbReference>
<sequence>MKLFTTQWLTAVFPDYKGAAHKSIEVAEVSTDSRKKTNHSLFIPLVGENFDGHHYMKEAFNQGAVAALWQNKKELPAFLPADFPVFFVEDTLSALQDLAIAYREKVNPAVIGVTGSNGKTTTKDLIASIVGSSLKTHHTIGNLNNQIGVPITILSMPPDTEALVVEMGMNHFGEIETLSNIAKPDYAVITNIGESHIEYLGSREGIAKAKLEITKGMNKDGHLLIDGDEALLRQVHQRRHVITCGFDPGNDVYIKNVNLFTNRTQFELSDGEVYTIPLLGSHHALNAAFAVIIAKLLDVAKDKVKQGLAALKQTSMRFELLSGKNGSSIINDAYNASPTSMKASINVVKQLEGFRQKVLVLGDIFELGEQSKSLHQSVADSIDDSADAVFSLGDDAGDITSIVEKRYQTIDCRHFASKEELSAALEEYVSKDTLILFKASRGMQFESLVKQVIDPS</sequence>
<evidence type="ECO:0000256" key="1">
    <source>
        <dbReference type="ARBA" id="ARBA00022490"/>
    </source>
</evidence>
<dbReference type="GO" id="GO:0005524">
    <property type="term" value="F:ATP binding"/>
    <property type="evidence" value="ECO:0007669"/>
    <property type="project" value="UniProtKB-UniRule"/>
</dbReference>